<comment type="caution">
    <text evidence="9">The sequence shown here is derived from an EMBL/GenBank/DDBJ whole genome shotgun (WGS) entry which is preliminary data.</text>
</comment>
<dbReference type="Pfam" id="PF00662">
    <property type="entry name" value="Proton_antipo_N"/>
    <property type="match status" value="1"/>
</dbReference>
<evidence type="ECO:0008006" key="11">
    <source>
        <dbReference type="Google" id="ProtNLM"/>
    </source>
</evidence>
<feature type="transmembrane region" description="Helical" evidence="6">
    <location>
        <begin position="293"/>
        <end position="312"/>
    </location>
</feature>
<keyword evidence="2 5" id="KW-0812">Transmembrane</keyword>
<evidence type="ECO:0000256" key="5">
    <source>
        <dbReference type="RuleBase" id="RU000320"/>
    </source>
</evidence>
<gene>
    <name evidence="9" type="ORF">A2024_02460</name>
</gene>
<feature type="domain" description="NADH-Ubiquinone oxidoreductase (complex I) chain 5 N-terminal" evidence="8">
    <location>
        <begin position="68"/>
        <end position="112"/>
    </location>
</feature>
<evidence type="ECO:0000256" key="1">
    <source>
        <dbReference type="ARBA" id="ARBA00004127"/>
    </source>
</evidence>
<feature type="transmembrane region" description="Helical" evidence="6">
    <location>
        <begin position="111"/>
        <end position="129"/>
    </location>
</feature>
<evidence type="ECO:0000259" key="7">
    <source>
        <dbReference type="Pfam" id="PF00361"/>
    </source>
</evidence>
<sequence length="489" mass="52426">MGWEFSLLATILVPIIGAFTLPLIGLASKPGRNAWAVILGLATTFFAVTLLPAAFSGETHVFQRAIGLGVDATFVVDGLSVFMAIASSLISTLIIIYSLGYIKDYHYQQEYFLMVVLFLGAMMGLVFSANMILMYVFWEITGICSWRLIGFFRDREVVIKADKAFLVTAGGAVFMLLGFALVYAKTGTFNMLDMRGFPIGGLAVALITMGIFAKSATLPFHTWLPDAGVAPTPVTALLHAAVLVKIGVYAFARIFNYTFVIPGDWQTYLMILGLISAMVSASAALIETNIKRILALSTVSQIGYIFMGLAAFNTIGVAGALLFILMHGLAKGGLFLAAGVIEHGTGTKDITKMGGLIKAMPITAVAFIMCVFSIVGVPPFGGFFSKFMVIQGIIKSNHIAIGALAIFTAVLTLVYLMRLFTLVFLGEARDHSIHAHKEGTPTMVWVVASLAVLSLAAGILVKYPMDLVNIAVRDVLGNPAIHDILGVLR</sequence>
<feature type="transmembrane region" description="Helical" evidence="6">
    <location>
        <begin position="6"/>
        <end position="27"/>
    </location>
</feature>
<feature type="transmembrane region" description="Helical" evidence="6">
    <location>
        <begin position="362"/>
        <end position="380"/>
    </location>
</feature>
<evidence type="ECO:0000259" key="8">
    <source>
        <dbReference type="Pfam" id="PF00662"/>
    </source>
</evidence>
<evidence type="ECO:0000256" key="4">
    <source>
        <dbReference type="ARBA" id="ARBA00023136"/>
    </source>
</evidence>
<accession>A0A1F5R7D8</accession>
<proteinExistence type="predicted"/>
<feature type="transmembrane region" description="Helical" evidence="6">
    <location>
        <begin position="234"/>
        <end position="255"/>
    </location>
</feature>
<dbReference type="PRINTS" id="PR01435">
    <property type="entry name" value="NPOXDRDTASE5"/>
</dbReference>
<feature type="domain" description="NADH:quinone oxidoreductase/Mrp antiporter transmembrane" evidence="7">
    <location>
        <begin position="128"/>
        <end position="412"/>
    </location>
</feature>
<dbReference type="InterPro" id="IPR050616">
    <property type="entry name" value="CPA3_Na-H_Antiporter_A"/>
</dbReference>
<keyword evidence="3 6" id="KW-1133">Transmembrane helix</keyword>
<dbReference type="PANTHER" id="PTHR43373">
    <property type="entry name" value="NA(+)/H(+) ANTIPORTER SUBUNIT"/>
    <property type="match status" value="1"/>
</dbReference>
<organism evidence="9 10">
    <name type="scientific">Candidatus Edwardsbacteria bacterium GWF2_54_11</name>
    <dbReference type="NCBI Taxonomy" id="1817851"/>
    <lineage>
        <taxon>Bacteria</taxon>
        <taxon>Candidatus Edwardsiibacteriota</taxon>
    </lineage>
</organism>
<evidence type="ECO:0000313" key="10">
    <source>
        <dbReference type="Proteomes" id="UP000177230"/>
    </source>
</evidence>
<feature type="transmembrane region" description="Helical" evidence="6">
    <location>
        <begin position="442"/>
        <end position="461"/>
    </location>
</feature>
<comment type="subcellular location">
    <subcellularLocation>
        <location evidence="1">Endomembrane system</location>
        <topology evidence="1">Multi-pass membrane protein</topology>
    </subcellularLocation>
    <subcellularLocation>
        <location evidence="5">Membrane</location>
        <topology evidence="5">Multi-pass membrane protein</topology>
    </subcellularLocation>
</comment>
<name>A0A1F5R7D8_9BACT</name>
<dbReference type="EMBL" id="MFFM01000039">
    <property type="protein sequence ID" value="OGF10367.1"/>
    <property type="molecule type" value="Genomic_DNA"/>
</dbReference>
<dbReference type="Proteomes" id="UP000177230">
    <property type="component" value="Unassembled WGS sequence"/>
</dbReference>
<evidence type="ECO:0000256" key="2">
    <source>
        <dbReference type="ARBA" id="ARBA00022692"/>
    </source>
</evidence>
<protein>
    <recommendedName>
        <fullName evidence="11">Peroxiredoxin family protein</fullName>
    </recommendedName>
</protein>
<evidence type="ECO:0000256" key="3">
    <source>
        <dbReference type="ARBA" id="ARBA00022989"/>
    </source>
</evidence>
<feature type="transmembrane region" description="Helical" evidence="6">
    <location>
        <begin position="164"/>
        <end position="184"/>
    </location>
</feature>
<dbReference type="InterPro" id="IPR001516">
    <property type="entry name" value="Proton_antipo_N"/>
</dbReference>
<dbReference type="PRINTS" id="PR01434">
    <property type="entry name" value="NADHDHGNASE5"/>
</dbReference>
<dbReference type="InterPro" id="IPR001750">
    <property type="entry name" value="ND/Mrp_TM"/>
</dbReference>
<feature type="transmembrane region" description="Helical" evidence="6">
    <location>
        <begin position="34"/>
        <end position="55"/>
    </location>
</feature>
<dbReference type="GO" id="GO:0016020">
    <property type="term" value="C:membrane"/>
    <property type="evidence" value="ECO:0007669"/>
    <property type="project" value="UniProtKB-SubCell"/>
</dbReference>
<feature type="transmembrane region" description="Helical" evidence="6">
    <location>
        <begin position="267"/>
        <end position="286"/>
    </location>
</feature>
<feature type="transmembrane region" description="Helical" evidence="6">
    <location>
        <begin position="318"/>
        <end position="341"/>
    </location>
</feature>
<feature type="transmembrane region" description="Helical" evidence="6">
    <location>
        <begin position="75"/>
        <end position="99"/>
    </location>
</feature>
<dbReference type="GO" id="GO:0012505">
    <property type="term" value="C:endomembrane system"/>
    <property type="evidence" value="ECO:0007669"/>
    <property type="project" value="UniProtKB-SubCell"/>
</dbReference>
<keyword evidence="4 6" id="KW-0472">Membrane</keyword>
<dbReference type="Pfam" id="PF00361">
    <property type="entry name" value="Proton_antipo_M"/>
    <property type="match status" value="1"/>
</dbReference>
<feature type="transmembrane region" description="Helical" evidence="6">
    <location>
        <begin position="400"/>
        <end position="421"/>
    </location>
</feature>
<evidence type="ECO:0000256" key="6">
    <source>
        <dbReference type="SAM" id="Phobius"/>
    </source>
</evidence>
<evidence type="ECO:0000313" key="9">
    <source>
        <dbReference type="EMBL" id="OGF10367.1"/>
    </source>
</evidence>
<feature type="transmembrane region" description="Helical" evidence="6">
    <location>
        <begin position="196"/>
        <end position="213"/>
    </location>
</feature>
<reference evidence="9 10" key="1">
    <citation type="journal article" date="2016" name="Nat. Commun.">
        <title>Thousands of microbial genomes shed light on interconnected biogeochemical processes in an aquifer system.</title>
        <authorList>
            <person name="Anantharaman K."/>
            <person name="Brown C.T."/>
            <person name="Hug L.A."/>
            <person name="Sharon I."/>
            <person name="Castelle C.J."/>
            <person name="Probst A.J."/>
            <person name="Thomas B.C."/>
            <person name="Singh A."/>
            <person name="Wilkins M.J."/>
            <person name="Karaoz U."/>
            <person name="Brodie E.L."/>
            <person name="Williams K.H."/>
            <person name="Hubbard S.S."/>
            <person name="Banfield J.F."/>
        </authorList>
    </citation>
    <scope>NUCLEOTIDE SEQUENCE [LARGE SCALE GENOMIC DNA]</scope>
</reference>
<dbReference type="AlphaFoldDB" id="A0A1F5R7D8"/>
<dbReference type="PANTHER" id="PTHR43373:SF1">
    <property type="entry name" value="NA(+)_H(+) ANTIPORTER SUBUNIT A"/>
    <property type="match status" value="1"/>
</dbReference>